<evidence type="ECO:0000256" key="6">
    <source>
        <dbReference type="SAM" id="MobiDB-lite"/>
    </source>
</evidence>
<organism evidence="8 9">
    <name type="scientific">Frankliniella occidentalis</name>
    <name type="common">Western flower thrips</name>
    <name type="synonym">Euthrips occidentalis</name>
    <dbReference type="NCBI Taxonomy" id="133901"/>
    <lineage>
        <taxon>Eukaryota</taxon>
        <taxon>Metazoa</taxon>
        <taxon>Ecdysozoa</taxon>
        <taxon>Arthropoda</taxon>
        <taxon>Hexapoda</taxon>
        <taxon>Insecta</taxon>
        <taxon>Pterygota</taxon>
        <taxon>Neoptera</taxon>
        <taxon>Paraneoptera</taxon>
        <taxon>Thysanoptera</taxon>
        <taxon>Terebrantia</taxon>
        <taxon>Thripoidea</taxon>
        <taxon>Thripidae</taxon>
        <taxon>Frankliniella</taxon>
    </lineage>
</organism>
<accession>A0A9C6TVU2</accession>
<dbReference type="RefSeq" id="XP_052123255.1">
    <property type="nucleotide sequence ID" value="XM_052267295.1"/>
</dbReference>
<dbReference type="GO" id="GO:0008270">
    <property type="term" value="F:zinc ion binding"/>
    <property type="evidence" value="ECO:0007669"/>
    <property type="project" value="UniProtKB-KW"/>
</dbReference>
<dbReference type="PROSITE" id="PS50089">
    <property type="entry name" value="ZF_RING_2"/>
    <property type="match status" value="1"/>
</dbReference>
<protein>
    <submittedName>
        <fullName evidence="9">Uncharacterized protein LOC127749359</fullName>
    </submittedName>
</protein>
<dbReference type="InterPro" id="IPR013083">
    <property type="entry name" value="Znf_RING/FYVE/PHD"/>
</dbReference>
<reference evidence="9" key="1">
    <citation type="submission" date="2025-08" db="UniProtKB">
        <authorList>
            <consortium name="RefSeq"/>
        </authorList>
    </citation>
    <scope>IDENTIFICATION</scope>
    <source>
        <tissue evidence="9">Whole organism</tissue>
    </source>
</reference>
<name>A0A9C6TVU2_FRAOC</name>
<keyword evidence="8" id="KW-1185">Reference proteome</keyword>
<evidence type="ECO:0000256" key="1">
    <source>
        <dbReference type="ARBA" id="ARBA00022723"/>
    </source>
</evidence>
<sequence length="465" mass="50979">MECDICCEDFDKEERIPKIVPCGHTVCLHCLEESNENACPTCHKAFSSVPASLLTNLTVLRLVEREGDVRVPRGWCSDCRAAATRRCWDEHDVHNTKAALRQYLRPGVLQEAAAELQGLQRQCEREEVLLALLSAESWSLNLRSGRGRELTGTVRNTEDPLVKALWLVVTARAGLAEAGGELRRRQQIAHERVRAAPLVAPIIIKTENLPVDDQEDPFGASCRAAPPAGDEGRLPAAAAEPPADGCRPPSAAAAGAEVPADLQEMSVFWTSTSNSLELKMVALREATGVERLVSVQCHADPAWSLQLLQNAAATVERLSVASPHEAHLREVVAMPRLRRLAVSSHDDALFAHPPVLPALPPGHRGLPWLRVHEQLPFATLRSLLQAQRDTLEELQLVLAPVKVTNLQLLLQQCGLRALRRLVLWRVVAKLHDQRACGAELQKVRAAAPGTEVLCSKCDAVPWEDV</sequence>
<dbReference type="Proteomes" id="UP000504606">
    <property type="component" value="Unplaced"/>
</dbReference>
<dbReference type="AlphaFoldDB" id="A0A9C6TVU2"/>
<dbReference type="Pfam" id="PF14634">
    <property type="entry name" value="zf-RING_5"/>
    <property type="match status" value="1"/>
</dbReference>
<dbReference type="PANTHER" id="PTHR47156">
    <property type="entry name" value="PROTEIN CBG20824"/>
    <property type="match status" value="1"/>
</dbReference>
<dbReference type="GeneID" id="127749359"/>
<evidence type="ECO:0000256" key="2">
    <source>
        <dbReference type="ARBA" id="ARBA00022771"/>
    </source>
</evidence>
<dbReference type="PANTHER" id="PTHR47156:SF10">
    <property type="entry name" value="E3 UBIQUITIN-PROTEIN LIGASE TRIM-21-RELATED"/>
    <property type="match status" value="1"/>
</dbReference>
<keyword evidence="3" id="KW-0862">Zinc</keyword>
<evidence type="ECO:0000313" key="8">
    <source>
        <dbReference type="Proteomes" id="UP000504606"/>
    </source>
</evidence>
<dbReference type="PROSITE" id="PS00518">
    <property type="entry name" value="ZF_RING_1"/>
    <property type="match status" value="1"/>
</dbReference>
<keyword evidence="1" id="KW-0479">Metal-binding</keyword>
<dbReference type="InterPro" id="IPR001841">
    <property type="entry name" value="Znf_RING"/>
</dbReference>
<keyword evidence="2 4" id="KW-0863">Zinc-finger</keyword>
<evidence type="ECO:0000256" key="5">
    <source>
        <dbReference type="SAM" id="Coils"/>
    </source>
</evidence>
<feature type="region of interest" description="Disordered" evidence="6">
    <location>
        <begin position="214"/>
        <end position="254"/>
    </location>
</feature>
<evidence type="ECO:0000256" key="3">
    <source>
        <dbReference type="ARBA" id="ARBA00022833"/>
    </source>
</evidence>
<dbReference type="SUPFAM" id="SSF57850">
    <property type="entry name" value="RING/U-box"/>
    <property type="match status" value="1"/>
</dbReference>
<keyword evidence="5" id="KW-0175">Coiled coil</keyword>
<evidence type="ECO:0000256" key="4">
    <source>
        <dbReference type="PROSITE-ProRule" id="PRU00175"/>
    </source>
</evidence>
<dbReference type="InterPro" id="IPR017907">
    <property type="entry name" value="Znf_RING_CS"/>
</dbReference>
<evidence type="ECO:0000259" key="7">
    <source>
        <dbReference type="PROSITE" id="PS50089"/>
    </source>
</evidence>
<dbReference type="InterPro" id="IPR052667">
    <property type="entry name" value="E3_ubiquitin-ligase_RING"/>
</dbReference>
<dbReference type="SMART" id="SM00184">
    <property type="entry name" value="RING"/>
    <property type="match status" value="1"/>
</dbReference>
<evidence type="ECO:0000313" key="9">
    <source>
        <dbReference type="RefSeq" id="XP_052123255.1"/>
    </source>
</evidence>
<dbReference type="KEGG" id="foc:127749359"/>
<dbReference type="Gene3D" id="3.30.40.10">
    <property type="entry name" value="Zinc/RING finger domain, C3HC4 (zinc finger)"/>
    <property type="match status" value="1"/>
</dbReference>
<dbReference type="OrthoDB" id="6106880at2759"/>
<gene>
    <name evidence="9" type="primary">LOC127749359</name>
</gene>
<feature type="domain" description="RING-type" evidence="7">
    <location>
        <begin position="3"/>
        <end position="43"/>
    </location>
</feature>
<feature type="coiled-coil region" evidence="5">
    <location>
        <begin position="109"/>
        <end position="136"/>
    </location>
</feature>
<proteinExistence type="predicted"/>